<evidence type="ECO:0000313" key="8">
    <source>
        <dbReference type="EMBL" id="QGM98483.1"/>
    </source>
</evidence>
<accession>A0A6B8MB28</accession>
<evidence type="ECO:0000256" key="6">
    <source>
        <dbReference type="SAM" id="Phobius"/>
    </source>
</evidence>
<evidence type="ECO:0000313" key="9">
    <source>
        <dbReference type="Proteomes" id="UP000422569"/>
    </source>
</evidence>
<dbReference type="EMBL" id="CP044331">
    <property type="protein sequence ID" value="QGM98483.1"/>
    <property type="molecule type" value="Genomic_DNA"/>
</dbReference>
<evidence type="ECO:0000256" key="2">
    <source>
        <dbReference type="ARBA" id="ARBA00022475"/>
    </source>
</evidence>
<organism evidence="8 9">
    <name type="scientific">Methylocystis parvus</name>
    <dbReference type="NCBI Taxonomy" id="134"/>
    <lineage>
        <taxon>Bacteria</taxon>
        <taxon>Pseudomonadati</taxon>
        <taxon>Pseudomonadota</taxon>
        <taxon>Alphaproteobacteria</taxon>
        <taxon>Hyphomicrobiales</taxon>
        <taxon>Methylocystaceae</taxon>
        <taxon>Methylocystis</taxon>
    </lineage>
</organism>
<keyword evidence="3 6" id="KW-0812">Transmembrane</keyword>
<feature type="transmembrane region" description="Helical" evidence="6">
    <location>
        <begin position="139"/>
        <end position="158"/>
    </location>
</feature>
<comment type="subcellular location">
    <subcellularLocation>
        <location evidence="1">Cell membrane</location>
        <topology evidence="1">Multi-pass membrane protein</topology>
    </subcellularLocation>
</comment>
<keyword evidence="2" id="KW-1003">Cell membrane</keyword>
<evidence type="ECO:0000256" key="4">
    <source>
        <dbReference type="ARBA" id="ARBA00022989"/>
    </source>
</evidence>
<keyword evidence="5 6" id="KW-0472">Membrane</keyword>
<gene>
    <name evidence="8" type="ORF">F7D14_14035</name>
</gene>
<feature type="transmembrane region" description="Helical" evidence="6">
    <location>
        <begin position="194"/>
        <end position="213"/>
    </location>
</feature>
<dbReference type="PANTHER" id="PTHR36115">
    <property type="entry name" value="PROLINE-RICH ANTIGEN HOMOLOG-RELATED"/>
    <property type="match status" value="1"/>
</dbReference>
<dbReference type="Pfam" id="PF06271">
    <property type="entry name" value="RDD"/>
    <property type="match status" value="1"/>
</dbReference>
<feature type="domain" description="RDD" evidence="7">
    <location>
        <begin position="92"/>
        <end position="225"/>
    </location>
</feature>
<dbReference type="Proteomes" id="UP000422569">
    <property type="component" value="Chromosome"/>
</dbReference>
<evidence type="ECO:0000256" key="1">
    <source>
        <dbReference type="ARBA" id="ARBA00004651"/>
    </source>
</evidence>
<evidence type="ECO:0000256" key="3">
    <source>
        <dbReference type="ARBA" id="ARBA00022692"/>
    </source>
</evidence>
<dbReference type="KEGG" id="mpar:F7D14_14035"/>
<sequence length="237" mass="25866">MSDLATQDEGRTAHPLDAKFYVRQGDEIIGPISGFGLVKMIETGTAEAQTSVMKLGEDWTELAKIPLFASCFPPDLVITPAAPRQEQARDEYVGFFPRLGAYLVDYLVMSAIVFVVAVVFGVTLALATGSAEDPLSDQAWRIVGTVIGLIVGVLYYGYFTSGSWQATPGKRALGIYVIRTDGRRIGWGLAAGRYLAYFLSSIPLFYGFLMILWTDEHKGLHDIACKTRVVKGRPTGS</sequence>
<name>A0A6B8MB28_9HYPH</name>
<reference evidence="8 9" key="1">
    <citation type="submission" date="2019-09" db="EMBL/GenBank/DDBJ databases">
        <title>Isolation and complete genome sequencing of Methylocystis species.</title>
        <authorList>
            <person name="Rumah B.L."/>
            <person name="Stead C.E."/>
            <person name="Stevens B.C."/>
            <person name="Minton N.P."/>
            <person name="Grosse-Honebrink A."/>
            <person name="Zhang Y."/>
        </authorList>
    </citation>
    <scope>NUCLEOTIDE SEQUENCE [LARGE SCALE GENOMIC DNA]</scope>
    <source>
        <strain evidence="8 9">BRCS2</strain>
    </source>
</reference>
<keyword evidence="9" id="KW-1185">Reference proteome</keyword>
<dbReference type="AlphaFoldDB" id="A0A6B8MB28"/>
<proteinExistence type="predicted"/>
<evidence type="ECO:0000259" key="7">
    <source>
        <dbReference type="Pfam" id="PF06271"/>
    </source>
</evidence>
<dbReference type="RefSeq" id="WP_016918085.1">
    <property type="nucleotide sequence ID" value="NZ_CP044331.1"/>
</dbReference>
<keyword evidence="4 6" id="KW-1133">Transmembrane helix</keyword>
<dbReference type="GO" id="GO:0005886">
    <property type="term" value="C:plasma membrane"/>
    <property type="evidence" value="ECO:0007669"/>
    <property type="project" value="UniProtKB-SubCell"/>
</dbReference>
<dbReference type="InterPro" id="IPR010432">
    <property type="entry name" value="RDD"/>
</dbReference>
<dbReference type="InterPro" id="IPR051791">
    <property type="entry name" value="Pra-immunoreactive"/>
</dbReference>
<evidence type="ECO:0000256" key="5">
    <source>
        <dbReference type="ARBA" id="ARBA00023136"/>
    </source>
</evidence>
<feature type="transmembrane region" description="Helical" evidence="6">
    <location>
        <begin position="106"/>
        <end position="127"/>
    </location>
</feature>
<protein>
    <submittedName>
        <fullName evidence="8">RDD family protein</fullName>
    </submittedName>
</protein>